<comment type="caution">
    <text evidence="2">The sequence shown here is derived from an EMBL/GenBank/DDBJ whole genome shotgun (WGS) entry which is preliminary data.</text>
</comment>
<proteinExistence type="predicted"/>
<evidence type="ECO:0000313" key="2">
    <source>
        <dbReference type="EMBL" id="KAJ5709247.1"/>
    </source>
</evidence>
<feature type="compositionally biased region" description="Low complexity" evidence="1">
    <location>
        <begin position="97"/>
        <end position="117"/>
    </location>
</feature>
<feature type="compositionally biased region" description="Polar residues" evidence="1">
    <location>
        <begin position="16"/>
        <end position="27"/>
    </location>
</feature>
<feature type="compositionally biased region" description="Basic residues" evidence="1">
    <location>
        <begin position="151"/>
        <end position="166"/>
    </location>
</feature>
<dbReference type="Proteomes" id="UP001215712">
    <property type="component" value="Unassembled WGS sequence"/>
</dbReference>
<name>A0AAD6HD25_9EURO</name>
<dbReference type="AlphaFoldDB" id="A0AAD6HD25"/>
<gene>
    <name evidence="2" type="ORF">N7493_010581</name>
</gene>
<organism evidence="2 3">
    <name type="scientific">Penicillium malachiteum</name>
    <dbReference type="NCBI Taxonomy" id="1324776"/>
    <lineage>
        <taxon>Eukaryota</taxon>
        <taxon>Fungi</taxon>
        <taxon>Dikarya</taxon>
        <taxon>Ascomycota</taxon>
        <taxon>Pezizomycotina</taxon>
        <taxon>Eurotiomycetes</taxon>
        <taxon>Eurotiomycetidae</taxon>
        <taxon>Eurotiales</taxon>
        <taxon>Aspergillaceae</taxon>
        <taxon>Penicillium</taxon>
    </lineage>
</organism>
<accession>A0AAD6HD25</accession>
<dbReference type="EMBL" id="JAQJAN010000019">
    <property type="protein sequence ID" value="KAJ5709247.1"/>
    <property type="molecule type" value="Genomic_DNA"/>
</dbReference>
<feature type="region of interest" description="Disordered" evidence="1">
    <location>
        <begin position="145"/>
        <end position="166"/>
    </location>
</feature>
<keyword evidence="3" id="KW-1185">Reference proteome</keyword>
<feature type="region of interest" description="Disordered" evidence="1">
    <location>
        <begin position="95"/>
        <end position="124"/>
    </location>
</feature>
<evidence type="ECO:0000256" key="1">
    <source>
        <dbReference type="SAM" id="MobiDB-lite"/>
    </source>
</evidence>
<sequence>MTSKRPLLVPHKRPLLSSTTKNGVGESNKSHKPIQRVLNPSAVATETRMKKAISVRLSPDWEEWERPDPNKCDFSRPTQLFLDPKRWEATLKKARDAAIASDDAAGGTGDSTGNSGTFETADQRIQRQERAAEFGSMAIRARSSTIASGRVRVRRGTARGSRRGTR</sequence>
<reference evidence="2" key="2">
    <citation type="submission" date="2023-01" db="EMBL/GenBank/DDBJ databases">
        <authorList>
            <person name="Petersen C."/>
        </authorList>
    </citation>
    <scope>NUCLEOTIDE SEQUENCE</scope>
    <source>
        <strain evidence="2">IBT 17514</strain>
    </source>
</reference>
<evidence type="ECO:0000313" key="3">
    <source>
        <dbReference type="Proteomes" id="UP001215712"/>
    </source>
</evidence>
<feature type="region of interest" description="Disordered" evidence="1">
    <location>
        <begin position="1"/>
        <end position="34"/>
    </location>
</feature>
<protein>
    <submittedName>
        <fullName evidence="2">Uncharacterized protein</fullName>
    </submittedName>
</protein>
<reference evidence="2" key="1">
    <citation type="journal article" date="2023" name="IMA Fungus">
        <title>Comparative genomic study of the Penicillium genus elucidates a diverse pangenome and 15 lateral gene transfer events.</title>
        <authorList>
            <person name="Petersen C."/>
            <person name="Sorensen T."/>
            <person name="Nielsen M.R."/>
            <person name="Sondergaard T.E."/>
            <person name="Sorensen J.L."/>
            <person name="Fitzpatrick D.A."/>
            <person name="Frisvad J.C."/>
            <person name="Nielsen K.L."/>
        </authorList>
    </citation>
    <scope>NUCLEOTIDE SEQUENCE</scope>
    <source>
        <strain evidence="2">IBT 17514</strain>
    </source>
</reference>